<evidence type="ECO:0000259" key="2">
    <source>
        <dbReference type="Pfam" id="PF15520"/>
    </source>
</evidence>
<gene>
    <name evidence="3" type="ORF">SAMN05421547_104339</name>
</gene>
<keyword evidence="1" id="KW-0732">Signal</keyword>
<dbReference type="RefSeq" id="WP_143044514.1">
    <property type="nucleotide sequence ID" value="NZ_CP141274.1"/>
</dbReference>
<feature type="signal peptide" evidence="1">
    <location>
        <begin position="1"/>
        <end position="31"/>
    </location>
</feature>
<evidence type="ECO:0000256" key="1">
    <source>
        <dbReference type="SAM" id="SignalP"/>
    </source>
</evidence>
<dbReference type="EMBL" id="FNPE01000004">
    <property type="protein sequence ID" value="SDY41475.1"/>
    <property type="molecule type" value="Genomic_DNA"/>
</dbReference>
<dbReference type="PANTHER" id="PTHR32305:SF17">
    <property type="entry name" value="TRNA NUCLEASE WAPA"/>
    <property type="match status" value="1"/>
</dbReference>
<dbReference type="AlphaFoldDB" id="A0A1H3JPL8"/>
<evidence type="ECO:0000313" key="3">
    <source>
        <dbReference type="EMBL" id="SDY41475.1"/>
    </source>
</evidence>
<accession>A0A1H3JPL8</accession>
<organism evidence="3 4">
    <name type="scientific">Delftia lacustris</name>
    <dbReference type="NCBI Taxonomy" id="558537"/>
    <lineage>
        <taxon>Bacteria</taxon>
        <taxon>Pseudomonadati</taxon>
        <taxon>Pseudomonadota</taxon>
        <taxon>Betaproteobacteria</taxon>
        <taxon>Burkholderiales</taxon>
        <taxon>Comamonadaceae</taxon>
        <taxon>Delftia</taxon>
    </lineage>
</organism>
<dbReference type="InterPro" id="IPR029122">
    <property type="entry name" value="Ntox10"/>
</dbReference>
<proteinExistence type="predicted"/>
<feature type="domain" description="Novel toxin 10" evidence="2">
    <location>
        <begin position="130"/>
        <end position="202"/>
    </location>
</feature>
<dbReference type="GeneID" id="94691828"/>
<reference evidence="3 4" key="1">
    <citation type="submission" date="2016-10" db="EMBL/GenBank/DDBJ databases">
        <authorList>
            <person name="de Groot N.N."/>
        </authorList>
    </citation>
    <scope>NUCLEOTIDE SEQUENCE [LARGE SCALE GENOMIC DNA]</scope>
    <source>
        <strain evidence="3 4">LMG 24775</strain>
    </source>
</reference>
<name>A0A1H3JPL8_9BURK</name>
<sequence>MKNAIRQSCRRLLAVAALLLAALLTTPGALAQATVTYFHNDAAGTPWLATNQSGAVLWKENYLPYGYRQKVEPASADNTLWFAGRPYDPDTGMTYMGARYYMPLLGRFTGMDPKEMNPEQIHSFNRYAYANNNPNKYLDPDGKLAETVWDAFNISIGFQSLVSNVREGNWSGAAVDAAGIAIDGVAAAIPVVPGGVGASIAAYRSIDSAKDGTLIYRSASGTPNSMTPRTVDLQGLSATNSIEKSLPGKIQVINTAKFKNLCAVCDNPQTGHVSIKPIDMNQMQGWIDSRGSNSMHPLTQELLDSVEGVMRK</sequence>
<protein>
    <submittedName>
        <fullName evidence="3">RHS repeat-associated core domain-containing protein</fullName>
    </submittedName>
</protein>
<evidence type="ECO:0000313" key="4">
    <source>
        <dbReference type="Proteomes" id="UP000183417"/>
    </source>
</evidence>
<feature type="chain" id="PRO_5010172568" evidence="1">
    <location>
        <begin position="32"/>
        <end position="312"/>
    </location>
</feature>
<dbReference type="InterPro" id="IPR050708">
    <property type="entry name" value="T6SS_VgrG/RHS"/>
</dbReference>
<dbReference type="PANTHER" id="PTHR32305">
    <property type="match status" value="1"/>
</dbReference>
<dbReference type="InterPro" id="IPR022385">
    <property type="entry name" value="Rhs_assc_core"/>
</dbReference>
<dbReference type="NCBIfam" id="TIGR03696">
    <property type="entry name" value="Rhs_assc_core"/>
    <property type="match status" value="1"/>
</dbReference>
<dbReference type="Gene3D" id="2.180.10.10">
    <property type="entry name" value="RHS repeat-associated core"/>
    <property type="match status" value="1"/>
</dbReference>
<dbReference type="Pfam" id="PF15520">
    <property type="entry name" value="Ntox10"/>
    <property type="match status" value="1"/>
</dbReference>
<dbReference type="Proteomes" id="UP000183417">
    <property type="component" value="Unassembled WGS sequence"/>
</dbReference>